<evidence type="ECO:0000313" key="2">
    <source>
        <dbReference type="Proteomes" id="UP000190341"/>
    </source>
</evidence>
<dbReference type="Proteomes" id="UP000190341">
    <property type="component" value="Unassembled WGS sequence"/>
</dbReference>
<organism evidence="1 2">
    <name type="scientific">Pseudoxanthomonas indica</name>
    <dbReference type="NCBI Taxonomy" id="428993"/>
    <lineage>
        <taxon>Bacteria</taxon>
        <taxon>Pseudomonadati</taxon>
        <taxon>Pseudomonadota</taxon>
        <taxon>Gammaproteobacteria</taxon>
        <taxon>Lysobacterales</taxon>
        <taxon>Lysobacteraceae</taxon>
        <taxon>Pseudoxanthomonas</taxon>
    </lineage>
</organism>
<keyword evidence="2" id="KW-1185">Reference proteome</keyword>
<dbReference type="STRING" id="428993.SAMN06296058_1044"/>
<dbReference type="AlphaFoldDB" id="A0A1T5JSE5"/>
<dbReference type="RefSeq" id="WP_229730810.1">
    <property type="nucleotide sequence ID" value="NZ_BMCL01000002.1"/>
</dbReference>
<reference evidence="1 2" key="1">
    <citation type="submission" date="2017-02" db="EMBL/GenBank/DDBJ databases">
        <authorList>
            <person name="Peterson S.W."/>
        </authorList>
    </citation>
    <scope>NUCLEOTIDE SEQUENCE [LARGE SCALE GENOMIC DNA]</scope>
    <source>
        <strain evidence="1 2">P15</strain>
    </source>
</reference>
<dbReference type="EMBL" id="FUZV01000001">
    <property type="protein sequence ID" value="SKC54372.1"/>
    <property type="molecule type" value="Genomic_DNA"/>
</dbReference>
<protein>
    <submittedName>
        <fullName evidence="1">Uncharacterized protein</fullName>
    </submittedName>
</protein>
<accession>A0A1T5JSE5</accession>
<evidence type="ECO:0000313" key="1">
    <source>
        <dbReference type="EMBL" id="SKC54372.1"/>
    </source>
</evidence>
<proteinExistence type="predicted"/>
<sequence length="127" mass="13865">MQPFDAALSWLFSAWQAVLSWLLILLSVANPAPTVTSTVRDNDNGVDRLYSQSRAQNGHGRFECLASQSGQCHYLILDRDCQPGQACLAAKPQVFSVAVGRSVERNGLPTRPHICVDAQSPRECALP</sequence>
<gene>
    <name evidence="1" type="ORF">SAMN06296058_1044</name>
</gene>
<name>A0A1T5JSE5_9GAMM</name>